<organism evidence="1 2">
    <name type="scientific">Streblomastix strix</name>
    <dbReference type="NCBI Taxonomy" id="222440"/>
    <lineage>
        <taxon>Eukaryota</taxon>
        <taxon>Metamonada</taxon>
        <taxon>Preaxostyla</taxon>
        <taxon>Oxymonadida</taxon>
        <taxon>Streblomastigidae</taxon>
        <taxon>Streblomastix</taxon>
    </lineage>
</organism>
<gene>
    <name evidence="1" type="ORF">EZS28_033829</name>
</gene>
<dbReference type="Proteomes" id="UP000324800">
    <property type="component" value="Unassembled WGS sequence"/>
</dbReference>
<name>A0A5J4UKA2_9EUKA</name>
<feature type="non-terminal residue" evidence="1">
    <location>
        <position position="486"/>
    </location>
</feature>
<dbReference type="InterPro" id="IPR013083">
    <property type="entry name" value="Znf_RING/FYVE/PHD"/>
</dbReference>
<evidence type="ECO:0000313" key="1">
    <source>
        <dbReference type="EMBL" id="KAA6370644.1"/>
    </source>
</evidence>
<accession>A0A5J4UKA2</accession>
<dbReference type="EMBL" id="SNRW01015196">
    <property type="protein sequence ID" value="KAA6370644.1"/>
    <property type="molecule type" value="Genomic_DNA"/>
</dbReference>
<proteinExistence type="predicted"/>
<dbReference type="SUPFAM" id="SSF57850">
    <property type="entry name" value="RING/U-box"/>
    <property type="match status" value="1"/>
</dbReference>
<dbReference type="AlphaFoldDB" id="A0A5J4UKA2"/>
<dbReference type="Gene3D" id="3.30.40.10">
    <property type="entry name" value="Zinc/RING finger domain, C3HC4 (zinc finger)"/>
    <property type="match status" value="1"/>
</dbReference>
<sequence>MRIEEEQRLKRVDRMQRIEELTHDMVCSLTNELMQYPVYFNEDANSYERAAFAEFAFMFNISPMTMLPIENNWQWGRIGLQTNGNVSGGQVQNVYINLDTGIQEKINAQLQKFPHRVPRSWDRIQSSLDRPPIAHLISQQPVRQLRDYQHNVHNADNAGQQLQLNTVHTLPDHITLQRGRPQVDRFCPLNILALGDGLQQGQQLRGGWIRNIRIVKEKGRRPWSAIQQRQGGQVGQQERQYHRFDLIEAETCLQVAQEIMLGVQQPQFLTQIQNLGLNYPWQKKYYVYHVWDGDMGNNYAKLPQSVINGLREEIIKRKNDAQKKLDDYLYGRIAQDLPQEMNEPNSRYSIRLFGCHTLSEAQEKFRTEFFDSMDLQFPVQSGVSTEQDADDAFLRRNQRRIAAQGGGQQNAAVPDDPKDLFDELNDDERFDQKFFYRNQNILPGLEFAHTYGRGRYYASLPGVQLVITELAASITSNIRQHNNQIL</sequence>
<reference evidence="1 2" key="1">
    <citation type="submission" date="2019-03" db="EMBL/GenBank/DDBJ databases">
        <title>Single cell metagenomics reveals metabolic interactions within the superorganism composed of flagellate Streblomastix strix and complex community of Bacteroidetes bacteria on its surface.</title>
        <authorList>
            <person name="Treitli S.C."/>
            <person name="Kolisko M."/>
            <person name="Husnik F."/>
            <person name="Keeling P."/>
            <person name="Hampl V."/>
        </authorList>
    </citation>
    <scope>NUCLEOTIDE SEQUENCE [LARGE SCALE GENOMIC DNA]</scope>
    <source>
        <strain evidence="1">ST1C</strain>
    </source>
</reference>
<evidence type="ECO:0000313" key="2">
    <source>
        <dbReference type="Proteomes" id="UP000324800"/>
    </source>
</evidence>
<protein>
    <submittedName>
        <fullName evidence="1">Uncharacterized protein</fullName>
    </submittedName>
</protein>
<comment type="caution">
    <text evidence="1">The sequence shown here is derived from an EMBL/GenBank/DDBJ whole genome shotgun (WGS) entry which is preliminary data.</text>
</comment>